<evidence type="ECO:0000256" key="1">
    <source>
        <dbReference type="SAM" id="MobiDB-lite"/>
    </source>
</evidence>
<sequence length="425" mass="46594">MANHFLIDNQPFSTSDRDAQAQLARAYATKKRPACPCTRPPVPMYIAKLEGHYIVKRMPNTGAKHAPVCDSYEPPAALSGLGEVSGAAIQEDTESGITNIKLDFALTKTGARPAPAASGAETASVRTDGKKLTIRGLLHYLWDQAQFNRWSPAMDGRRSWATIHKYLIGAANNKAAKGESLAESLFVPEPYSPDRRAEIDGRRRKILMPLVPSGKARRLMLVVGEVKEIGAARYGGKITIKHMPGTALLINEDLHKRLDKRFASELGLWDTLSESGVRLMLIGTMGQNDGGTYSLHEIALMLVTAQWLPFQTKDEYDLIDAMVRANRRFTVGLRYNLPSDRPLATAVLSDTTPAAVAMYALPIQAGATYFEQLAELVDEAQMPAWFWRQGEALPALPATENYVSMPVPSEDDMATEHADEAESAS</sequence>
<feature type="compositionally biased region" description="Basic and acidic residues" evidence="1">
    <location>
        <begin position="414"/>
        <end position="425"/>
    </location>
</feature>
<dbReference type="Proteomes" id="UP001302072">
    <property type="component" value="Plasmid pST01"/>
</dbReference>
<keyword evidence="3" id="KW-1185">Reference proteome</keyword>
<reference evidence="2 3" key="1">
    <citation type="submission" date="2022-12" db="EMBL/GenBank/DDBJ databases">
        <title>Two new species, Stenotrophomonas aracearum and Stenotrophomonas oahuensis, isolated from Anthurium (Araceae family) in Hawaii.</title>
        <authorList>
            <person name="Chunag S.C."/>
            <person name="Dobhal S."/>
            <person name="Alvarez A."/>
            <person name="Arif M."/>
        </authorList>
    </citation>
    <scope>NUCLEOTIDE SEQUENCE [LARGE SCALE GENOMIC DNA]</scope>
    <source>
        <strain evidence="2 3">A5586</strain>
        <plasmid evidence="2 3">pST01</plasmid>
    </source>
</reference>
<feature type="region of interest" description="Disordered" evidence="1">
    <location>
        <begin position="404"/>
        <end position="425"/>
    </location>
</feature>
<dbReference type="EMBL" id="CP115542">
    <property type="protein sequence ID" value="WNH54811.1"/>
    <property type="molecule type" value="Genomic_DNA"/>
</dbReference>
<organism evidence="2 3">
    <name type="scientific">Stenotrophomonas oahuensis</name>
    <dbReference type="NCBI Taxonomy" id="3003271"/>
    <lineage>
        <taxon>Bacteria</taxon>
        <taxon>Pseudomonadati</taxon>
        <taxon>Pseudomonadota</taxon>
        <taxon>Gammaproteobacteria</taxon>
        <taxon>Lysobacterales</taxon>
        <taxon>Lysobacteraceae</taxon>
        <taxon>Stenotrophomonas</taxon>
    </lineage>
</organism>
<proteinExistence type="predicted"/>
<protein>
    <submittedName>
        <fullName evidence="2">DUF1173 domain-containing protein</fullName>
    </submittedName>
</protein>
<gene>
    <name evidence="2" type="ORF">PDM29_20925</name>
</gene>
<geneLocation type="plasmid" evidence="2 3">
    <name>pST01</name>
</geneLocation>
<dbReference type="InterPro" id="IPR009553">
    <property type="entry name" value="DUF1173"/>
</dbReference>
<accession>A0ABY9YW48</accession>
<evidence type="ECO:0000313" key="2">
    <source>
        <dbReference type="EMBL" id="WNH54811.1"/>
    </source>
</evidence>
<name>A0ABY9YW48_9GAMM</name>
<dbReference type="Pfam" id="PF06666">
    <property type="entry name" value="DUF1173"/>
    <property type="match status" value="1"/>
</dbReference>
<dbReference type="RefSeq" id="WP_311193888.1">
    <property type="nucleotide sequence ID" value="NZ_CP115542.1"/>
</dbReference>
<evidence type="ECO:0000313" key="3">
    <source>
        <dbReference type="Proteomes" id="UP001302072"/>
    </source>
</evidence>
<keyword evidence="2" id="KW-0614">Plasmid</keyword>